<dbReference type="Proteomes" id="UP000248924">
    <property type="component" value="Unassembled WGS sequence"/>
</dbReference>
<dbReference type="InterPro" id="IPR008929">
    <property type="entry name" value="Chondroitin_lyas"/>
</dbReference>
<dbReference type="SUPFAM" id="SSF48230">
    <property type="entry name" value="Chondroitin AC/alginate lyase"/>
    <property type="match status" value="1"/>
</dbReference>
<accession>A0A2W2EZ02</accession>
<evidence type="ECO:0000259" key="3">
    <source>
        <dbReference type="Pfam" id="PF05426"/>
    </source>
</evidence>
<comment type="caution">
    <text evidence="4">The sequence shown here is derived from an EMBL/GenBank/DDBJ whole genome shotgun (WGS) entry which is preliminary data.</text>
</comment>
<dbReference type="AlphaFoldDB" id="A0A2W2EZ02"/>
<evidence type="ECO:0000313" key="4">
    <source>
        <dbReference type="EMBL" id="PZG14577.1"/>
    </source>
</evidence>
<keyword evidence="2" id="KW-0456">Lyase</keyword>
<name>A0A2W2EZ02_9ACTN</name>
<keyword evidence="1" id="KW-0732">Signal</keyword>
<feature type="domain" description="Alginate lyase" evidence="3">
    <location>
        <begin position="107"/>
        <end position="313"/>
    </location>
</feature>
<dbReference type="Pfam" id="PF05426">
    <property type="entry name" value="Alginate_lyase"/>
    <property type="match status" value="1"/>
</dbReference>
<sequence>MVMSSDPVTTKSSRRSFLRNAAIVGAGVSAVSLLGSLAAPQARAAAAAYAHPGLLHTSAGIAALRTRTSATTGPWASGWNAVKANARSQAGRSARPVAALNTGGTGANYSQLLDDAHTAYQNALLWQLTGNTAHANTARDILNAWSQTLTSISGQPEIGQTAGIYGFVLANAAEIVRDHAGFDVQRFGTMLTSVLYPASDAYLAAPLDSCTPRYATNWELSHIASVLAIGLFCDDTAKVDRATTLITATPRIMNLVPYVWDGGHSDRYSVTGLGLLAVICEMAWSQGRDLYASHGNRLLAASEEVARFELEPSETPTLGTWGTSATSPAWAIIHDHYVTRRGLSAPHTTTLADRARAEGGGFDQLGLGAFAYTL</sequence>
<dbReference type="GO" id="GO:0042597">
    <property type="term" value="C:periplasmic space"/>
    <property type="evidence" value="ECO:0007669"/>
    <property type="project" value="InterPro"/>
</dbReference>
<dbReference type="InterPro" id="IPR008397">
    <property type="entry name" value="Alginate_lyase_dom"/>
</dbReference>
<organism evidence="4 5">
    <name type="scientific">Micromonospora craterilacus</name>
    <dbReference type="NCBI Taxonomy" id="1655439"/>
    <lineage>
        <taxon>Bacteria</taxon>
        <taxon>Bacillati</taxon>
        <taxon>Actinomycetota</taxon>
        <taxon>Actinomycetes</taxon>
        <taxon>Micromonosporales</taxon>
        <taxon>Micromonosporaceae</taxon>
        <taxon>Micromonospora</taxon>
    </lineage>
</organism>
<dbReference type="Gene3D" id="1.50.10.100">
    <property type="entry name" value="Chondroitin AC/alginate lyase"/>
    <property type="match status" value="1"/>
</dbReference>
<evidence type="ECO:0000256" key="2">
    <source>
        <dbReference type="ARBA" id="ARBA00023239"/>
    </source>
</evidence>
<gene>
    <name evidence="4" type="ORF">C1I95_21405</name>
</gene>
<protein>
    <submittedName>
        <fullName evidence="4">Cell wall anchor protein</fullName>
    </submittedName>
</protein>
<evidence type="ECO:0000256" key="1">
    <source>
        <dbReference type="ARBA" id="ARBA00022729"/>
    </source>
</evidence>
<dbReference type="EMBL" id="POTY01000145">
    <property type="protein sequence ID" value="PZG14577.1"/>
    <property type="molecule type" value="Genomic_DNA"/>
</dbReference>
<reference evidence="4 5" key="1">
    <citation type="submission" date="2018-01" db="EMBL/GenBank/DDBJ databases">
        <title>Draft genome sequence of Jishengella sp. NA12.</title>
        <authorList>
            <person name="Sahin N."/>
            <person name="Ay H."/>
            <person name="Saygin H."/>
        </authorList>
    </citation>
    <scope>NUCLEOTIDE SEQUENCE [LARGE SCALE GENOMIC DNA]</scope>
    <source>
        <strain evidence="4 5">NA12</strain>
    </source>
</reference>
<keyword evidence="5" id="KW-1185">Reference proteome</keyword>
<proteinExistence type="predicted"/>
<dbReference type="InterPro" id="IPR006311">
    <property type="entry name" value="TAT_signal"/>
</dbReference>
<evidence type="ECO:0000313" key="5">
    <source>
        <dbReference type="Proteomes" id="UP000248924"/>
    </source>
</evidence>
<dbReference type="PROSITE" id="PS51318">
    <property type="entry name" value="TAT"/>
    <property type="match status" value="1"/>
</dbReference>
<dbReference type="GO" id="GO:0016829">
    <property type="term" value="F:lyase activity"/>
    <property type="evidence" value="ECO:0007669"/>
    <property type="project" value="UniProtKB-KW"/>
</dbReference>